<proteinExistence type="predicted"/>
<accession>F4H6B0</accession>
<sequence length="45" mass="5105">MHRLAANRYALPVDEAYTRALVHRHHLDITPWPFAALLPDAVVAD</sequence>
<name>F4H6B0_CELFA</name>
<evidence type="ECO:0000313" key="1">
    <source>
        <dbReference type="EMBL" id="AEE44422.1"/>
    </source>
</evidence>
<reference evidence="1 2" key="1">
    <citation type="submission" date="2011-04" db="EMBL/GenBank/DDBJ databases">
        <title>Complete sequence of Cellulomonas fimi ATCC 484.</title>
        <authorList>
            <consortium name="US DOE Joint Genome Institute"/>
            <person name="Lucas S."/>
            <person name="Han J."/>
            <person name="Lapidus A."/>
            <person name="Cheng J.-F."/>
            <person name="Goodwin L."/>
            <person name="Pitluck S."/>
            <person name="Peters L."/>
            <person name="Chertkov O."/>
            <person name="Detter J.C."/>
            <person name="Han C."/>
            <person name="Tapia R."/>
            <person name="Land M."/>
            <person name="Hauser L."/>
            <person name="Kyrpides N."/>
            <person name="Ivanova N."/>
            <person name="Ovchinnikova G."/>
            <person name="Pagani I."/>
            <person name="Mead D."/>
            <person name="Brumm P."/>
            <person name="Woyke T."/>
        </authorList>
    </citation>
    <scope>NUCLEOTIDE SEQUENCE [LARGE SCALE GENOMIC DNA]</scope>
    <source>
        <strain evidence="2">ATCC 484 / DSM 20113 / JCM 1341 / NBRC 15513 / NCIMB 8980 / NCTC 7547</strain>
    </source>
</reference>
<dbReference type="STRING" id="590998.Celf_0277"/>
<keyword evidence="2" id="KW-1185">Reference proteome</keyword>
<dbReference type="Proteomes" id="UP000008460">
    <property type="component" value="Chromosome"/>
</dbReference>
<dbReference type="AlphaFoldDB" id="F4H6B0"/>
<evidence type="ECO:0000313" key="2">
    <source>
        <dbReference type="Proteomes" id="UP000008460"/>
    </source>
</evidence>
<protein>
    <submittedName>
        <fullName evidence="1">Uncharacterized protein</fullName>
    </submittedName>
</protein>
<dbReference type="KEGG" id="cfi:Celf_0277"/>
<gene>
    <name evidence="1" type="ordered locus">Celf_0277</name>
</gene>
<dbReference type="HOGENOM" id="CLU_3197667_0_0_11"/>
<organism evidence="1 2">
    <name type="scientific">Cellulomonas fimi (strain ATCC 484 / DSM 20113 / JCM 1341 / CCUG 24087 / LMG 16345 / NBRC 15513 / NCIMB 8980 / NCTC 7547 / NRS-133)</name>
    <dbReference type="NCBI Taxonomy" id="590998"/>
    <lineage>
        <taxon>Bacteria</taxon>
        <taxon>Bacillati</taxon>
        <taxon>Actinomycetota</taxon>
        <taxon>Actinomycetes</taxon>
        <taxon>Micrococcales</taxon>
        <taxon>Cellulomonadaceae</taxon>
        <taxon>Cellulomonas</taxon>
    </lineage>
</organism>
<dbReference type="EMBL" id="CP002666">
    <property type="protein sequence ID" value="AEE44422.1"/>
    <property type="molecule type" value="Genomic_DNA"/>
</dbReference>